<evidence type="ECO:0000313" key="2">
    <source>
        <dbReference type="Proteomes" id="UP001139414"/>
    </source>
</evidence>
<organism evidence="1 2">
    <name type="scientific">Christiangramia sediminis</name>
    <dbReference type="NCBI Taxonomy" id="2881336"/>
    <lineage>
        <taxon>Bacteria</taxon>
        <taxon>Pseudomonadati</taxon>
        <taxon>Bacteroidota</taxon>
        <taxon>Flavobacteriia</taxon>
        <taxon>Flavobacteriales</taxon>
        <taxon>Flavobacteriaceae</taxon>
        <taxon>Christiangramia</taxon>
    </lineage>
</organism>
<evidence type="ECO:0000313" key="1">
    <source>
        <dbReference type="EMBL" id="MCB7480299.1"/>
    </source>
</evidence>
<dbReference type="EMBL" id="JAJBZG010000001">
    <property type="protein sequence ID" value="MCB7480299.1"/>
    <property type="molecule type" value="Genomic_DNA"/>
</dbReference>
<accession>A0A9X1LH64</accession>
<keyword evidence="1" id="KW-0540">Nuclease</keyword>
<dbReference type="AlphaFoldDB" id="A0A9X1LH64"/>
<protein>
    <submittedName>
        <fullName evidence="1">Endonuclease/exonuclease/phosphatase family protein</fullName>
    </submittedName>
</protein>
<dbReference type="Proteomes" id="UP001139414">
    <property type="component" value="Unassembled WGS sequence"/>
</dbReference>
<reference evidence="1" key="1">
    <citation type="submission" date="2021-10" db="EMBL/GenBank/DDBJ databases">
        <title>Gramella sp. ASW11-100T, isolated from marine sediment.</title>
        <authorList>
            <person name="Xia C."/>
        </authorList>
    </citation>
    <scope>NUCLEOTIDE SEQUENCE</scope>
    <source>
        <strain evidence="1">ASW11-100</strain>
    </source>
</reference>
<keyword evidence="1" id="KW-0378">Hydrolase</keyword>
<dbReference type="Gene3D" id="3.60.10.10">
    <property type="entry name" value="Endonuclease/exonuclease/phosphatase"/>
    <property type="match status" value="1"/>
</dbReference>
<name>A0A9X1LH64_9FLAO</name>
<keyword evidence="1" id="KW-0255">Endonuclease</keyword>
<dbReference type="SUPFAM" id="SSF56219">
    <property type="entry name" value="DNase I-like"/>
    <property type="match status" value="1"/>
</dbReference>
<comment type="caution">
    <text evidence="1">The sequence shown here is derived from an EMBL/GenBank/DDBJ whole genome shotgun (WGS) entry which is preliminary data.</text>
</comment>
<sequence length="375" mass="43018">MKIATFNIQNLFHRDRSLLDKPFDDCSAEWTIEIDQLMAKIKRTDKDNLRLRELSCMLGIDNSLQLPYAVVKRKSGFLFLKGMNYSKELKAGELTDWNGWIALQNVPIEPLAIENKARVIADINPDILILQEIEDRASLEEFNTILLPKFNCTPFKDSFVVQGNDKRGREIGILTRKGFEIRSVRSHIFDQDISGRNIFNKDLLEYDIRTKAGNTIFILAAHLQETGIANDLSEIYRRKQAERAAEIYMNLLEEGKNYIALVGTLNAACFSNSIIPLLQETNLRDVTRHHSFKVDYDKGKDAGYFSLGAYQKGVNIKQKDYLLLSPELFTKVIKCGLNRRGVWPENQPMWSIYPSMQIKNQAASEHPAIWVEIDV</sequence>
<keyword evidence="2" id="KW-1185">Reference proteome</keyword>
<dbReference type="RefSeq" id="WP_229338116.1">
    <property type="nucleotide sequence ID" value="NZ_JAJBZG010000001.1"/>
</dbReference>
<dbReference type="GO" id="GO:0004519">
    <property type="term" value="F:endonuclease activity"/>
    <property type="evidence" value="ECO:0007669"/>
    <property type="project" value="UniProtKB-KW"/>
</dbReference>
<dbReference type="InterPro" id="IPR036691">
    <property type="entry name" value="Endo/exonu/phosph_ase_sf"/>
</dbReference>
<gene>
    <name evidence="1" type="ORF">LGQ90_03395</name>
</gene>
<proteinExistence type="predicted"/>